<dbReference type="InterPro" id="IPR044730">
    <property type="entry name" value="RNase_H-like_dom_plant"/>
</dbReference>
<name>A0ABD1RFR0_9LAMI</name>
<dbReference type="InterPro" id="IPR036397">
    <property type="entry name" value="RNaseH_sf"/>
</dbReference>
<dbReference type="CDD" id="cd06222">
    <property type="entry name" value="RNase_H_like"/>
    <property type="match status" value="1"/>
</dbReference>
<reference evidence="3" key="1">
    <citation type="submission" date="2024-07" db="EMBL/GenBank/DDBJ databases">
        <title>Two chromosome-level genome assemblies of Korean endemic species Abeliophyllum distichum and Forsythia ovata (Oleaceae).</title>
        <authorList>
            <person name="Jang H."/>
        </authorList>
    </citation>
    <scope>NUCLEOTIDE SEQUENCE [LARGE SCALE GENOMIC DNA]</scope>
</reference>
<dbReference type="Gene3D" id="3.30.420.10">
    <property type="entry name" value="Ribonuclease H-like superfamily/Ribonuclease H"/>
    <property type="match status" value="1"/>
</dbReference>
<dbReference type="Pfam" id="PF13456">
    <property type="entry name" value="RVT_3"/>
    <property type="match status" value="1"/>
</dbReference>
<dbReference type="InterPro" id="IPR012337">
    <property type="entry name" value="RNaseH-like_sf"/>
</dbReference>
<dbReference type="SUPFAM" id="SSF53098">
    <property type="entry name" value="Ribonuclease H-like"/>
    <property type="match status" value="1"/>
</dbReference>
<gene>
    <name evidence="2" type="ORF">Adt_32018</name>
</gene>
<feature type="domain" description="RNase H type-1" evidence="1">
    <location>
        <begin position="50"/>
        <end position="157"/>
    </location>
</feature>
<dbReference type="InterPro" id="IPR002156">
    <property type="entry name" value="RNaseH_domain"/>
</dbReference>
<evidence type="ECO:0000313" key="3">
    <source>
        <dbReference type="Proteomes" id="UP001604336"/>
    </source>
</evidence>
<evidence type="ECO:0000313" key="2">
    <source>
        <dbReference type="EMBL" id="KAL2487262.1"/>
    </source>
</evidence>
<dbReference type="PANTHER" id="PTHR47723">
    <property type="entry name" value="OS05G0353850 PROTEIN"/>
    <property type="match status" value="1"/>
</dbReference>
<organism evidence="2 3">
    <name type="scientific">Abeliophyllum distichum</name>
    <dbReference type="NCBI Taxonomy" id="126358"/>
    <lineage>
        <taxon>Eukaryota</taxon>
        <taxon>Viridiplantae</taxon>
        <taxon>Streptophyta</taxon>
        <taxon>Embryophyta</taxon>
        <taxon>Tracheophyta</taxon>
        <taxon>Spermatophyta</taxon>
        <taxon>Magnoliopsida</taxon>
        <taxon>eudicotyledons</taxon>
        <taxon>Gunneridae</taxon>
        <taxon>Pentapetalae</taxon>
        <taxon>asterids</taxon>
        <taxon>lamiids</taxon>
        <taxon>Lamiales</taxon>
        <taxon>Oleaceae</taxon>
        <taxon>Forsythieae</taxon>
        <taxon>Abeliophyllum</taxon>
    </lineage>
</organism>
<protein>
    <recommendedName>
        <fullName evidence="1">RNase H type-1 domain-containing protein</fullName>
    </recommendedName>
</protein>
<evidence type="ECO:0000259" key="1">
    <source>
        <dbReference type="Pfam" id="PF13456"/>
    </source>
</evidence>
<proteinExistence type="predicted"/>
<dbReference type="InterPro" id="IPR053151">
    <property type="entry name" value="RNase_H-like"/>
</dbReference>
<dbReference type="PANTHER" id="PTHR47723:SF19">
    <property type="entry name" value="POLYNUCLEOTIDYL TRANSFERASE, RIBONUCLEASE H-LIKE SUPERFAMILY PROTEIN"/>
    <property type="match status" value="1"/>
</dbReference>
<keyword evidence="3" id="KW-1185">Reference proteome</keyword>
<dbReference type="EMBL" id="JBFOLK010000009">
    <property type="protein sequence ID" value="KAL2487262.1"/>
    <property type="molecule type" value="Genomic_DNA"/>
</dbReference>
<dbReference type="AlphaFoldDB" id="A0ABD1RFR0"/>
<sequence>MNATRIIKRIHHLLVESLLKAGIIHADRKRVTYPMVVTRKKPKDGLNKLNTDGALKGCGLAAGGGVICNKLGNVTWGFYDFDGTYSILEGELKAVATSLQLCWQNDVGKVWVEVDSNATMLLCIQQNKGPWDVQYILESIHQNVNKMEVQFSHIWKE</sequence>
<comment type="caution">
    <text evidence="2">The sequence shown here is derived from an EMBL/GenBank/DDBJ whole genome shotgun (WGS) entry which is preliminary data.</text>
</comment>
<accession>A0ABD1RFR0</accession>
<dbReference type="Proteomes" id="UP001604336">
    <property type="component" value="Unassembled WGS sequence"/>
</dbReference>